<keyword evidence="11" id="KW-0486">Methionine biosynthesis</keyword>
<evidence type="ECO:0000256" key="5">
    <source>
        <dbReference type="ARBA" id="ARBA00022491"/>
    </source>
</evidence>
<comment type="similarity">
    <text evidence="2">Belongs to the LysR transcriptional regulatory family.</text>
</comment>
<dbReference type="FunFam" id="1.10.10.10:FF:000001">
    <property type="entry name" value="LysR family transcriptional regulator"/>
    <property type="match status" value="1"/>
</dbReference>
<keyword evidence="7" id="KW-0805">Transcription regulation</keyword>
<keyword evidence="6" id="KW-0028">Amino-acid biosynthesis</keyword>
<evidence type="ECO:0000256" key="4">
    <source>
        <dbReference type="ARBA" id="ARBA00022490"/>
    </source>
</evidence>
<dbReference type="Pfam" id="PF00126">
    <property type="entry name" value="HTH_1"/>
    <property type="match status" value="1"/>
</dbReference>
<dbReference type="SUPFAM" id="SSF46785">
    <property type="entry name" value="Winged helix' DNA-binding domain"/>
    <property type="match status" value="1"/>
</dbReference>
<dbReference type="SUPFAM" id="SSF53850">
    <property type="entry name" value="Periplasmic binding protein-like II"/>
    <property type="match status" value="1"/>
</dbReference>
<dbReference type="RefSeq" id="WP_042391078.1">
    <property type="nucleotide sequence ID" value="NZ_BBMZ01000009.1"/>
</dbReference>
<dbReference type="GO" id="GO:0000976">
    <property type="term" value="F:transcription cis-regulatory region binding"/>
    <property type="evidence" value="ECO:0007669"/>
    <property type="project" value="TreeGrafter"/>
</dbReference>
<proteinExistence type="inferred from homology"/>
<evidence type="ECO:0000256" key="6">
    <source>
        <dbReference type="ARBA" id="ARBA00022605"/>
    </source>
</evidence>
<dbReference type="OrthoDB" id="155872at2"/>
<dbReference type="GO" id="GO:0009086">
    <property type="term" value="P:methionine biosynthetic process"/>
    <property type="evidence" value="ECO:0007669"/>
    <property type="project" value="UniProtKB-KW"/>
</dbReference>
<dbReference type="PANTHER" id="PTHR30126">
    <property type="entry name" value="HTH-TYPE TRANSCRIPTIONAL REGULATOR"/>
    <property type="match status" value="1"/>
</dbReference>
<evidence type="ECO:0000256" key="9">
    <source>
        <dbReference type="ARBA" id="ARBA00023159"/>
    </source>
</evidence>
<dbReference type="EMBL" id="BBMZ01000009">
    <property type="protein sequence ID" value="GAL58167.1"/>
    <property type="molecule type" value="Genomic_DNA"/>
</dbReference>
<feature type="domain" description="HTH lysR-type" evidence="12">
    <location>
        <begin position="5"/>
        <end position="62"/>
    </location>
</feature>
<dbReference type="Proteomes" id="UP000029462">
    <property type="component" value="Unassembled WGS sequence"/>
</dbReference>
<keyword evidence="5" id="KW-0678">Repressor</keyword>
<dbReference type="PRINTS" id="PR00039">
    <property type="entry name" value="HTHLYSR"/>
</dbReference>
<keyword evidence="4" id="KW-0963">Cytoplasm</keyword>
<evidence type="ECO:0000313" key="14">
    <source>
        <dbReference type="Proteomes" id="UP000029462"/>
    </source>
</evidence>
<evidence type="ECO:0000256" key="2">
    <source>
        <dbReference type="ARBA" id="ARBA00009437"/>
    </source>
</evidence>
<dbReference type="GO" id="GO:0003700">
    <property type="term" value="F:DNA-binding transcription factor activity"/>
    <property type="evidence" value="ECO:0007669"/>
    <property type="project" value="InterPro"/>
</dbReference>
<comment type="caution">
    <text evidence="13">The sequence shown here is derived from an EMBL/GenBank/DDBJ whole genome shotgun (WGS) entry which is preliminary data.</text>
</comment>
<dbReference type="InterPro" id="IPR037406">
    <property type="entry name" value="MetR_PBP2"/>
</dbReference>
<evidence type="ECO:0000256" key="8">
    <source>
        <dbReference type="ARBA" id="ARBA00023125"/>
    </source>
</evidence>
<organism evidence="13 14">
    <name type="scientific">Pseudescherichia vulneris NBRC 102420</name>
    <dbReference type="NCBI Taxonomy" id="1115515"/>
    <lineage>
        <taxon>Bacteria</taxon>
        <taxon>Pseudomonadati</taxon>
        <taxon>Pseudomonadota</taxon>
        <taxon>Gammaproteobacteria</taxon>
        <taxon>Enterobacterales</taxon>
        <taxon>Enterobacteriaceae</taxon>
        <taxon>Pseudescherichia</taxon>
    </lineage>
</organism>
<dbReference type="InterPro" id="IPR000847">
    <property type="entry name" value="LysR_HTH_N"/>
</dbReference>
<keyword evidence="14" id="KW-1185">Reference proteome</keyword>
<dbReference type="eggNOG" id="COG0583">
    <property type="taxonomic scope" value="Bacteria"/>
</dbReference>
<dbReference type="CDD" id="cd08441">
    <property type="entry name" value="PBP2_MetR"/>
    <property type="match status" value="1"/>
</dbReference>
<evidence type="ECO:0000256" key="1">
    <source>
        <dbReference type="ARBA" id="ARBA00004496"/>
    </source>
</evidence>
<dbReference type="Gene3D" id="3.40.190.10">
    <property type="entry name" value="Periplasmic binding protein-like II"/>
    <property type="match status" value="2"/>
</dbReference>
<keyword evidence="9" id="KW-0010">Activator</keyword>
<reference evidence="13 14" key="1">
    <citation type="submission" date="2014-09" db="EMBL/GenBank/DDBJ databases">
        <title>Whole genome shotgun sequence of Escherichia vulneris NBRC 102420.</title>
        <authorList>
            <person name="Yoshida Y."/>
            <person name="Hosoyama A."/>
            <person name="Tsuchikane K."/>
            <person name="Ohji S."/>
            <person name="Ichikawa N."/>
            <person name="Kimura A."/>
            <person name="Yamazoe A."/>
            <person name="Ezaki T."/>
            <person name="Fujita N."/>
        </authorList>
    </citation>
    <scope>NUCLEOTIDE SEQUENCE [LARGE SCALE GENOMIC DNA]</scope>
    <source>
        <strain evidence="13 14">NBRC 102420</strain>
    </source>
</reference>
<evidence type="ECO:0000256" key="7">
    <source>
        <dbReference type="ARBA" id="ARBA00023015"/>
    </source>
</evidence>
<dbReference type="PANTHER" id="PTHR30126:SF25">
    <property type="entry name" value="HTH-TYPE TRANSCRIPTIONAL REGULATOR METR"/>
    <property type="match status" value="1"/>
</dbReference>
<dbReference type="InterPro" id="IPR036390">
    <property type="entry name" value="WH_DNA-bd_sf"/>
</dbReference>
<keyword evidence="8" id="KW-0238">DNA-binding</keyword>
<evidence type="ECO:0000256" key="10">
    <source>
        <dbReference type="ARBA" id="ARBA00023163"/>
    </source>
</evidence>
<evidence type="ECO:0000256" key="3">
    <source>
        <dbReference type="ARBA" id="ARBA00019365"/>
    </source>
</evidence>
<dbReference type="AlphaFoldDB" id="A0A090VSN8"/>
<keyword evidence="10" id="KW-0804">Transcription</keyword>
<evidence type="ECO:0000256" key="11">
    <source>
        <dbReference type="ARBA" id="ARBA00023167"/>
    </source>
</evidence>
<dbReference type="InterPro" id="IPR005119">
    <property type="entry name" value="LysR_subst-bd"/>
</dbReference>
<dbReference type="Pfam" id="PF03466">
    <property type="entry name" value="LysR_substrate"/>
    <property type="match status" value="1"/>
</dbReference>
<accession>A0A090VSN8</accession>
<evidence type="ECO:0000313" key="13">
    <source>
        <dbReference type="EMBL" id="GAL58167.1"/>
    </source>
</evidence>
<evidence type="ECO:0000259" key="12">
    <source>
        <dbReference type="PROSITE" id="PS50931"/>
    </source>
</evidence>
<dbReference type="STRING" id="1115515.EV102420_09_01990"/>
<dbReference type="PROSITE" id="PS50931">
    <property type="entry name" value="HTH_LYSR"/>
    <property type="match status" value="1"/>
</dbReference>
<comment type="subcellular location">
    <subcellularLocation>
        <location evidence="1">Cytoplasm</location>
    </subcellularLocation>
</comment>
<sequence length="306" mass="34914">MDIPIDLKHLHTLLTLRKTGNLTRAAVALQLTQSALSHQIKQLEDHYGVTLFVRKTSPIQFTQAGERLLQLAETVVSAMEEADRDLYKFASGKQGELRITLECHTCYGWLLPVMDEFRKKWAEVEIDILPGFQPDPVGLLLQNRADVAIVDETEQTDMVSYSPLFKYEMVAILPNGHPLAQKPWLEAEDFRGESLITYAVPEDRIDLCRKVLKPAGIRVQRKTTELTMAIVQQVASQRGIAALPIWAVSEYLDKKYVTARSITKDKLMSEIWLASLTENMDKDFVCDFIHFIKQRCMRLLPDIQIT</sequence>
<protein>
    <recommendedName>
        <fullName evidence="3">HTH-type transcriptional regulator MetR</fullName>
    </recommendedName>
</protein>
<name>A0A090VSN8_PSEVU</name>
<dbReference type="InterPro" id="IPR036388">
    <property type="entry name" value="WH-like_DNA-bd_sf"/>
</dbReference>
<gene>
    <name evidence="13" type="primary">metR</name>
    <name evidence="13" type="ORF">EV102420_09_01990</name>
</gene>
<dbReference type="Gene3D" id="1.10.10.10">
    <property type="entry name" value="Winged helix-like DNA-binding domain superfamily/Winged helix DNA-binding domain"/>
    <property type="match status" value="1"/>
</dbReference>
<dbReference type="GO" id="GO:0005737">
    <property type="term" value="C:cytoplasm"/>
    <property type="evidence" value="ECO:0007669"/>
    <property type="project" value="UniProtKB-SubCell"/>
</dbReference>